<name>A0A396GH73_MEDTR</name>
<reference evidence="2" key="1">
    <citation type="journal article" date="2018" name="Nat. Plants">
        <title>Whole-genome landscape of Medicago truncatula symbiotic genes.</title>
        <authorList>
            <person name="Pecrix Y."/>
            <person name="Staton S.E."/>
            <person name="Sallet E."/>
            <person name="Lelandais-Briere C."/>
            <person name="Moreau S."/>
            <person name="Carrere S."/>
            <person name="Blein T."/>
            <person name="Jardinaud M.F."/>
            <person name="Latrasse D."/>
            <person name="Zouine M."/>
            <person name="Zahm M."/>
            <person name="Kreplak J."/>
            <person name="Mayjonade B."/>
            <person name="Satge C."/>
            <person name="Perez M."/>
            <person name="Cauet S."/>
            <person name="Marande W."/>
            <person name="Chantry-Darmon C."/>
            <person name="Lopez-Roques C."/>
            <person name="Bouchez O."/>
            <person name="Berard A."/>
            <person name="Debelle F."/>
            <person name="Munos S."/>
            <person name="Bendahmane A."/>
            <person name="Berges H."/>
            <person name="Niebel A."/>
            <person name="Buitink J."/>
            <person name="Frugier F."/>
            <person name="Benhamed M."/>
            <person name="Crespi M."/>
            <person name="Gouzy J."/>
            <person name="Gamas P."/>
        </authorList>
    </citation>
    <scope>NUCLEOTIDE SEQUENCE [LARGE SCALE GENOMIC DNA]</scope>
    <source>
        <strain evidence="2">cv. Jemalong A17</strain>
    </source>
</reference>
<sequence>MSPLVHKLHQISQSPESIPSPHFPNLFPLNSNSSLSLSSSPVVVNCRLTPVTTLLFQMNYQKNSAPKLVV</sequence>
<dbReference type="EMBL" id="PSQE01000008">
    <property type="protein sequence ID" value="RHN39521.1"/>
    <property type="molecule type" value="Genomic_DNA"/>
</dbReference>
<organism evidence="1 2">
    <name type="scientific">Medicago truncatula</name>
    <name type="common">Barrel medic</name>
    <name type="synonym">Medicago tribuloides</name>
    <dbReference type="NCBI Taxonomy" id="3880"/>
    <lineage>
        <taxon>Eukaryota</taxon>
        <taxon>Viridiplantae</taxon>
        <taxon>Streptophyta</taxon>
        <taxon>Embryophyta</taxon>
        <taxon>Tracheophyta</taxon>
        <taxon>Spermatophyta</taxon>
        <taxon>Magnoliopsida</taxon>
        <taxon>eudicotyledons</taxon>
        <taxon>Gunneridae</taxon>
        <taxon>Pentapetalae</taxon>
        <taxon>rosids</taxon>
        <taxon>fabids</taxon>
        <taxon>Fabales</taxon>
        <taxon>Fabaceae</taxon>
        <taxon>Papilionoideae</taxon>
        <taxon>50 kb inversion clade</taxon>
        <taxon>NPAAA clade</taxon>
        <taxon>Hologalegina</taxon>
        <taxon>IRL clade</taxon>
        <taxon>Trifolieae</taxon>
        <taxon>Medicago</taxon>
    </lineage>
</organism>
<dbReference type="Gramene" id="rna45549">
    <property type="protein sequence ID" value="RHN39521.1"/>
    <property type="gene ID" value="gene45549"/>
</dbReference>
<accession>A0A396GH73</accession>
<evidence type="ECO:0000313" key="1">
    <source>
        <dbReference type="EMBL" id="RHN39521.1"/>
    </source>
</evidence>
<dbReference type="Proteomes" id="UP000265566">
    <property type="component" value="Chromosome 8"/>
</dbReference>
<proteinExistence type="predicted"/>
<evidence type="ECO:0000313" key="2">
    <source>
        <dbReference type="Proteomes" id="UP000265566"/>
    </source>
</evidence>
<dbReference type="AlphaFoldDB" id="A0A396GH73"/>
<gene>
    <name evidence="1" type="ORF">MtrunA17_Chr8g0344691</name>
</gene>
<comment type="caution">
    <text evidence="1">The sequence shown here is derived from an EMBL/GenBank/DDBJ whole genome shotgun (WGS) entry which is preliminary data.</text>
</comment>
<protein>
    <submittedName>
        <fullName evidence="1">Uncharacterized protein</fullName>
    </submittedName>
</protein>